<reference evidence="2" key="1">
    <citation type="submission" date="2015-04" db="EMBL/GenBank/DDBJ databases">
        <title>Physiological reanalysis, assessment of diazotrophy, and genome sequences of multiple isolates of Streptomyces thermoautotrophicus.</title>
        <authorList>
            <person name="MacKellar D.C."/>
            <person name="Lieber L."/>
            <person name="Norman J."/>
            <person name="Bolger A."/>
            <person name="Tobin C."/>
            <person name="Murray J.W."/>
            <person name="Chang R."/>
            <person name="Ford T."/>
            <person name="Nguyen P.Q."/>
            <person name="Woodward J."/>
            <person name="Permingeat H."/>
            <person name="Joshi N.S."/>
            <person name="Silver P.A."/>
            <person name="Usadel B."/>
            <person name="Rutherford A.W."/>
            <person name="Friesen M."/>
            <person name="Prell J."/>
        </authorList>
    </citation>
    <scope>NUCLEOTIDE SEQUENCE [LARGE SCALE GENOMIC DNA]</scope>
    <source>
        <strain evidence="2">H1</strain>
    </source>
</reference>
<keyword evidence="2" id="KW-1185">Reference proteome</keyword>
<evidence type="ECO:0000313" key="1">
    <source>
        <dbReference type="EMBL" id="KWW99940.1"/>
    </source>
</evidence>
<protein>
    <submittedName>
        <fullName evidence="1">Uncharacterized protein</fullName>
    </submittedName>
</protein>
<sequence length="39" mass="4464">MIIAAKIAILVDVTVFTVRPTAWCRTQRAVDYVPDSRMR</sequence>
<accession>A0A132MQ14</accession>
<proteinExistence type="predicted"/>
<dbReference type="EMBL" id="LAXD01000001">
    <property type="protein sequence ID" value="KWW99940.1"/>
    <property type="molecule type" value="Genomic_DNA"/>
</dbReference>
<dbReference type="AlphaFoldDB" id="A0A132MQ14"/>
<evidence type="ECO:0000313" key="2">
    <source>
        <dbReference type="Proteomes" id="UP000070188"/>
    </source>
</evidence>
<organism evidence="1 2">
    <name type="scientific">Carbonactinospora thermoautotrophica</name>
    <dbReference type="NCBI Taxonomy" id="1469144"/>
    <lineage>
        <taxon>Bacteria</taxon>
        <taxon>Bacillati</taxon>
        <taxon>Actinomycetota</taxon>
        <taxon>Actinomycetes</taxon>
        <taxon>Kitasatosporales</taxon>
        <taxon>Carbonactinosporaceae</taxon>
        <taxon>Carbonactinospora</taxon>
    </lineage>
</organism>
<dbReference type="Proteomes" id="UP000070188">
    <property type="component" value="Unassembled WGS sequence"/>
</dbReference>
<name>A0A132MQ14_9ACTN</name>
<gene>
    <name evidence="1" type="ORF">LI90_1580</name>
</gene>
<dbReference type="PATRIC" id="fig|1469144.10.peg.1727"/>
<comment type="caution">
    <text evidence="1">The sequence shown here is derived from an EMBL/GenBank/DDBJ whole genome shotgun (WGS) entry which is preliminary data.</text>
</comment>